<keyword evidence="2" id="KW-0472">Membrane</keyword>
<sequence length="372" mass="41878">MQIIKKYGVIFLVFSLFVIGAFFIYQKLNPKKLPTYLVEAVGFVDGDLIHLNTKYPGRVEKIYVKAGDNIKKGEVLTKLNSQEFLDKLKAINEEIKSKEKELEFASKNLNLTIKEANLNINAKLNEIKALNYQIDTLKAVIKQDKKDLKRIEKLVLQNKAPHHKLELSILKLTKDKNELNALIKKRDILNVALNVAKTNLTKAKTSYLKIKALSNGINALKAKRDEIKTIINELTLKSPINGYVESKIANEGEVIGAGGVVLDLIDPSSFYLKVYVDTLTNDKIRLGQKAEIFLDSDLNSPIPAKVVYISKKAEFTPKEVAVRSDRITRVYEVWLRPLKPDNRLKLGLPAIGVILLDNNKTLPKTLKGLPVL</sequence>
<evidence type="ECO:0000256" key="2">
    <source>
        <dbReference type="SAM" id="Phobius"/>
    </source>
</evidence>
<evidence type="ECO:0000259" key="3">
    <source>
        <dbReference type="Pfam" id="PF25973"/>
    </source>
</evidence>
<dbReference type="Proteomes" id="UP000003288">
    <property type="component" value="Unassembled WGS sequence"/>
</dbReference>
<accession>A0AAI9AGB0</accession>
<dbReference type="PRINTS" id="PR01490">
    <property type="entry name" value="RTXTOXIND"/>
</dbReference>
<evidence type="ECO:0000313" key="5">
    <source>
        <dbReference type="Proteomes" id="UP000003288"/>
    </source>
</evidence>
<evidence type="ECO:0000313" key="4">
    <source>
        <dbReference type="EMBL" id="EDM22980.1"/>
    </source>
</evidence>
<dbReference type="InterPro" id="IPR058647">
    <property type="entry name" value="BSH_CzcB-like"/>
</dbReference>
<feature type="domain" description="CzcB-like barrel-sandwich hybrid" evidence="3">
    <location>
        <begin position="49"/>
        <end position="260"/>
    </location>
</feature>
<proteinExistence type="predicted"/>
<evidence type="ECO:0000256" key="1">
    <source>
        <dbReference type="SAM" id="Coils"/>
    </source>
</evidence>
<dbReference type="AlphaFoldDB" id="A0AAI9AGB0"/>
<protein>
    <submittedName>
        <fullName evidence="4">Secretion protein HlyD</fullName>
    </submittedName>
</protein>
<dbReference type="Gene3D" id="2.40.30.170">
    <property type="match status" value="1"/>
</dbReference>
<dbReference type="RefSeq" id="WP_007475555.1">
    <property type="nucleotide sequence ID" value="NZ_ABCJ01000013.1"/>
</dbReference>
<dbReference type="GO" id="GO:0005886">
    <property type="term" value="C:plasma membrane"/>
    <property type="evidence" value="ECO:0007669"/>
    <property type="project" value="TreeGrafter"/>
</dbReference>
<feature type="transmembrane region" description="Helical" evidence="2">
    <location>
        <begin position="7"/>
        <end position="25"/>
    </location>
</feature>
<dbReference type="Gene3D" id="2.40.50.100">
    <property type="match status" value="1"/>
</dbReference>
<reference evidence="4 5" key="1">
    <citation type="journal article" date="2011" name="Stand. Genomic Sci.">
        <title>Draft genome sequence of Caminibacter mediatlanticus strain TB-2, an epsilonproteobacterium isolated from a deep-sea hydrothermal vent.</title>
        <authorList>
            <person name="Giovannelli D."/>
            <person name="Ferriera S."/>
            <person name="Johnson J."/>
            <person name="Kravitz S."/>
            <person name="Perez-Rodriguez I."/>
            <person name="Ricci J."/>
            <person name="O'Brien C."/>
            <person name="Voordeckers J.W."/>
            <person name="Bini E."/>
            <person name="Vetriani C."/>
        </authorList>
    </citation>
    <scope>NUCLEOTIDE SEQUENCE [LARGE SCALE GENOMIC DNA]</scope>
    <source>
        <strain evidence="4 5">TB-2</strain>
    </source>
</reference>
<organism evidence="4 5">
    <name type="scientific">Caminibacter mediatlanticus TB-2</name>
    <dbReference type="NCBI Taxonomy" id="391592"/>
    <lineage>
        <taxon>Bacteria</taxon>
        <taxon>Pseudomonadati</taxon>
        <taxon>Campylobacterota</taxon>
        <taxon>Epsilonproteobacteria</taxon>
        <taxon>Nautiliales</taxon>
        <taxon>Nautiliaceae</taxon>
        <taxon>Caminibacter</taxon>
    </lineage>
</organism>
<dbReference type="EMBL" id="ABCJ01000013">
    <property type="protein sequence ID" value="EDM22980.1"/>
    <property type="molecule type" value="Genomic_DNA"/>
</dbReference>
<keyword evidence="2" id="KW-1133">Transmembrane helix</keyword>
<gene>
    <name evidence="4" type="ORF">CMTB2_04257</name>
</gene>
<keyword evidence="1" id="KW-0175">Coiled coil</keyword>
<dbReference type="Pfam" id="PF25973">
    <property type="entry name" value="BSH_CzcB"/>
    <property type="match status" value="1"/>
</dbReference>
<dbReference type="PANTHER" id="PTHR30438:SF2">
    <property type="entry name" value="MEMBRANE PROTEIN"/>
    <property type="match status" value="1"/>
</dbReference>
<feature type="coiled-coil region" evidence="1">
    <location>
        <begin position="81"/>
        <end position="154"/>
    </location>
</feature>
<dbReference type="PANTHER" id="PTHR30438">
    <property type="entry name" value="36 KDA ANTIGEN-RELATED"/>
    <property type="match status" value="1"/>
</dbReference>
<comment type="caution">
    <text evidence="4">The sequence shown here is derived from an EMBL/GenBank/DDBJ whole genome shotgun (WGS) entry which is preliminary data.</text>
</comment>
<name>A0AAI9AGB0_9BACT</name>
<keyword evidence="2" id="KW-0812">Transmembrane</keyword>